<reference evidence="2" key="1">
    <citation type="submission" date="2020-01" db="EMBL/GenBank/DDBJ databases">
        <title>Genome sequence of Kobresia littledalei, the first chromosome-level genome in the family Cyperaceae.</title>
        <authorList>
            <person name="Qu G."/>
        </authorList>
    </citation>
    <scope>NUCLEOTIDE SEQUENCE</scope>
    <source>
        <strain evidence="2">C.B.Clarke</strain>
        <tissue evidence="2">Leaf</tissue>
    </source>
</reference>
<protein>
    <submittedName>
        <fullName evidence="2">F-box/kelch-repeat protein</fullName>
    </submittedName>
</protein>
<evidence type="ECO:0000259" key="1">
    <source>
        <dbReference type="Pfam" id="PF03478"/>
    </source>
</evidence>
<organism evidence="2 3">
    <name type="scientific">Carex littledalei</name>
    <dbReference type="NCBI Taxonomy" id="544730"/>
    <lineage>
        <taxon>Eukaryota</taxon>
        <taxon>Viridiplantae</taxon>
        <taxon>Streptophyta</taxon>
        <taxon>Embryophyta</taxon>
        <taxon>Tracheophyta</taxon>
        <taxon>Spermatophyta</taxon>
        <taxon>Magnoliopsida</taxon>
        <taxon>Liliopsida</taxon>
        <taxon>Poales</taxon>
        <taxon>Cyperaceae</taxon>
        <taxon>Cyperoideae</taxon>
        <taxon>Cariceae</taxon>
        <taxon>Carex</taxon>
        <taxon>Carex subgen. Euthyceras</taxon>
    </lineage>
</organism>
<dbReference type="Proteomes" id="UP000623129">
    <property type="component" value="Unassembled WGS sequence"/>
</dbReference>
<accession>A0A833RFM0</accession>
<gene>
    <name evidence="2" type="ORF">FCM35_KLT19673</name>
</gene>
<dbReference type="CDD" id="cd09917">
    <property type="entry name" value="F-box_SF"/>
    <property type="match status" value="1"/>
</dbReference>
<feature type="domain" description="KIB1-4 beta-propeller" evidence="1">
    <location>
        <begin position="65"/>
        <end position="197"/>
    </location>
</feature>
<dbReference type="Gene3D" id="1.20.1280.50">
    <property type="match status" value="1"/>
</dbReference>
<dbReference type="InterPro" id="IPR036047">
    <property type="entry name" value="F-box-like_dom_sf"/>
</dbReference>
<dbReference type="AlphaFoldDB" id="A0A833RFM0"/>
<comment type="caution">
    <text evidence="2">The sequence shown here is derived from an EMBL/GenBank/DDBJ whole genome shotgun (WGS) entry which is preliminary data.</text>
</comment>
<evidence type="ECO:0000313" key="3">
    <source>
        <dbReference type="Proteomes" id="UP000623129"/>
    </source>
</evidence>
<dbReference type="Pfam" id="PF03478">
    <property type="entry name" value="Beta-prop_KIB1-4"/>
    <property type="match status" value="1"/>
</dbReference>
<sequence length="202" mass="23622">MACWSDLASDVLEHITSFPHLPDHHRVSAVCRNWRWVVKQRCFRPAPEFPWLVLGEDDNTKKRKFYNLSEKKHYSIDIPELYGRYISSSSYGWLFAVDTKITGITINPFTREFYELPPFPPYNEYVYDNTASGITINPMQTQILHKAVLSHDPRKRSDFTVMIMFGGPIEVAIWRPGDTTWTRVKFDGTMFDVICFKDNSML</sequence>
<dbReference type="PANTHER" id="PTHR44259:SF108">
    <property type="entry name" value="F-BOX PROTEIN SKIP23-LIKE"/>
    <property type="match status" value="1"/>
</dbReference>
<dbReference type="OrthoDB" id="681848at2759"/>
<dbReference type="InterPro" id="IPR005174">
    <property type="entry name" value="KIB1-4_b-propeller"/>
</dbReference>
<proteinExistence type="predicted"/>
<name>A0A833RFM0_9POAL</name>
<dbReference type="InterPro" id="IPR050942">
    <property type="entry name" value="F-box_BR-signaling"/>
</dbReference>
<keyword evidence="3" id="KW-1185">Reference proteome</keyword>
<dbReference type="PANTHER" id="PTHR44259">
    <property type="entry name" value="OS07G0183000 PROTEIN-RELATED"/>
    <property type="match status" value="1"/>
</dbReference>
<evidence type="ECO:0000313" key="2">
    <source>
        <dbReference type="EMBL" id="KAF3335166.1"/>
    </source>
</evidence>
<dbReference type="EMBL" id="SWLB01000008">
    <property type="protein sequence ID" value="KAF3335166.1"/>
    <property type="molecule type" value="Genomic_DNA"/>
</dbReference>
<dbReference type="SUPFAM" id="SSF81383">
    <property type="entry name" value="F-box domain"/>
    <property type="match status" value="1"/>
</dbReference>